<feature type="non-terminal residue" evidence="2">
    <location>
        <position position="730"/>
    </location>
</feature>
<evidence type="ECO:0000313" key="2">
    <source>
        <dbReference type="EMBL" id="KAG5993654.1"/>
    </source>
</evidence>
<organism evidence="2 3">
    <name type="scientific">Claviceps pusilla</name>
    <dbReference type="NCBI Taxonomy" id="123648"/>
    <lineage>
        <taxon>Eukaryota</taxon>
        <taxon>Fungi</taxon>
        <taxon>Dikarya</taxon>
        <taxon>Ascomycota</taxon>
        <taxon>Pezizomycotina</taxon>
        <taxon>Sordariomycetes</taxon>
        <taxon>Hypocreomycetidae</taxon>
        <taxon>Hypocreales</taxon>
        <taxon>Clavicipitaceae</taxon>
        <taxon>Claviceps</taxon>
    </lineage>
</organism>
<feature type="region of interest" description="Disordered" evidence="1">
    <location>
        <begin position="576"/>
        <end position="599"/>
    </location>
</feature>
<feature type="compositionally biased region" description="Low complexity" evidence="1">
    <location>
        <begin position="497"/>
        <end position="509"/>
    </location>
</feature>
<feature type="region of interest" description="Disordered" evidence="1">
    <location>
        <begin position="687"/>
        <end position="709"/>
    </location>
</feature>
<evidence type="ECO:0000256" key="1">
    <source>
        <dbReference type="SAM" id="MobiDB-lite"/>
    </source>
</evidence>
<feature type="region of interest" description="Disordered" evidence="1">
    <location>
        <begin position="159"/>
        <end position="220"/>
    </location>
</feature>
<feature type="compositionally biased region" description="Low complexity" evidence="1">
    <location>
        <begin position="32"/>
        <end position="58"/>
    </location>
</feature>
<evidence type="ECO:0000313" key="3">
    <source>
        <dbReference type="Proteomes" id="UP000748025"/>
    </source>
</evidence>
<proteinExistence type="predicted"/>
<feature type="region of interest" description="Disordered" evidence="1">
    <location>
        <begin position="327"/>
        <end position="355"/>
    </location>
</feature>
<accession>A0A9P7SWR9</accession>
<reference evidence="2" key="1">
    <citation type="journal article" date="2020" name="bioRxiv">
        <title>Whole genome comparisons of ergot fungi reveals the divergence and evolution of species within the genus Claviceps are the result of varying mechanisms driving genome evolution and host range expansion.</title>
        <authorList>
            <person name="Wyka S.A."/>
            <person name="Mondo S.J."/>
            <person name="Liu M."/>
            <person name="Dettman J."/>
            <person name="Nalam V."/>
            <person name="Broders K.D."/>
        </authorList>
    </citation>
    <scope>NUCLEOTIDE SEQUENCE</scope>
    <source>
        <strain evidence="2">CCC 602</strain>
    </source>
</reference>
<dbReference type="EMBL" id="SRPW01002334">
    <property type="protein sequence ID" value="KAG5993654.1"/>
    <property type="molecule type" value="Genomic_DNA"/>
</dbReference>
<name>A0A9P7SWR9_9HYPO</name>
<protein>
    <submittedName>
        <fullName evidence="2">Uncharacterized protein</fullName>
    </submittedName>
</protein>
<feature type="region of interest" description="Disordered" evidence="1">
    <location>
        <begin position="443"/>
        <end position="559"/>
    </location>
</feature>
<keyword evidence="3" id="KW-1185">Reference proteome</keyword>
<feature type="compositionally biased region" description="Low complexity" evidence="1">
    <location>
        <begin position="66"/>
        <end position="89"/>
    </location>
</feature>
<gene>
    <name evidence="2" type="ORF">E4U43_003430</name>
</gene>
<comment type="caution">
    <text evidence="2">The sequence shown here is derived from an EMBL/GenBank/DDBJ whole genome shotgun (WGS) entry which is preliminary data.</text>
</comment>
<sequence length="730" mass="80063">MAPLESFRASCPRPWCQSPPAPKTPEPTRDNPAQQQQQHPQQQQHQQQRQQRQQQFRPQSPPSPRSTPARLRSPTSTRSPPARLRSPSSPRSPPARLRFRLRRRAATQRTAPTTQFLASVAAADVPLPSIEKPQVYDNEDMLSIAYPTIPQLDRFDHALLADQPGPGRTFSPPKTPAAELAPSLSPKQFPDWSLDGALSSPESSPEYESSRPSTARSTQTSSSLFSQYSFASDDLSQCASPESDHYERFGHFLAPEDADKTIKPATHQARCATSAKSRRAPWTNPMSQHLWSTYMTYLQDPKVTPFRVGKSGIPPSGVCMRVAREAKRSWKGSRPQMKPDNKSGSSTPTAESAGPFIEWPHTCASTRARLRELCKAHSATTGRQFQYLSNSPTPFGKTANRFCARRSVPARSPSVFSASDLAMSLSVSTADSMQIQGPLAQLTSSQTEPFPPFQWQPSQPSSATEQSGCPSLGEAGVGGDLQQSWTPRLGSPFMARSYGPSSSSGLTGSLINDSSGIRRRQSHSVGTRRGLGSPVRFDPQNRSSLQKRRSRQSILEPRRIKRPSLGSDFWIDPSVDGDAECNPHQKLGEFSSTDSKQRDNLFVPRTNLQELFEASTPATTHGGLTGSASFPTTTALASSCQTVPARLGSPFTATRTMSNSFPSRHSRTVSSPPLDVAAAFRPFATVPNQSGEMRNNDGTKFSTSASNSSKTPLMDRLAYIDERLKTFRRH</sequence>
<feature type="region of interest" description="Disordered" evidence="1">
    <location>
        <begin position="1"/>
        <end position="97"/>
    </location>
</feature>
<dbReference type="AlphaFoldDB" id="A0A9P7SWR9"/>
<feature type="compositionally biased region" description="Low complexity" evidence="1">
    <location>
        <begin position="199"/>
        <end position="220"/>
    </location>
</feature>
<dbReference type="Proteomes" id="UP000748025">
    <property type="component" value="Unassembled WGS sequence"/>
</dbReference>
<dbReference type="OrthoDB" id="419770at2759"/>